<proteinExistence type="predicted"/>
<reference evidence="2" key="1">
    <citation type="submission" date="2022-11" db="EMBL/GenBank/DDBJ databases">
        <title>The characterization of three novel Bacteroidetes species and genomic analysis of their roles in tidal elemental geochemical cycles.</title>
        <authorList>
            <person name="Ma K.-J."/>
        </authorList>
    </citation>
    <scope>NUCLEOTIDE SEQUENCE</scope>
    <source>
        <strain evidence="2">M415</strain>
    </source>
</reference>
<gene>
    <name evidence="2" type="ORF">OO016_01065</name>
</gene>
<evidence type="ECO:0000256" key="1">
    <source>
        <dbReference type="SAM" id="SignalP"/>
    </source>
</evidence>
<keyword evidence="3" id="KW-1185">Reference proteome</keyword>
<accession>A0AAE3MJC3</accession>
<feature type="chain" id="PRO_5042167475" description="Esterase-like activity of phytase family protein" evidence="1">
    <location>
        <begin position="21"/>
        <end position="284"/>
    </location>
</feature>
<dbReference type="RefSeq" id="WP_266010171.1">
    <property type="nucleotide sequence ID" value="NZ_JAPFQP010000001.1"/>
</dbReference>
<dbReference type="EMBL" id="JAPFQP010000001">
    <property type="protein sequence ID" value="MCX2718177.1"/>
    <property type="molecule type" value="Genomic_DNA"/>
</dbReference>
<feature type="signal peptide" evidence="1">
    <location>
        <begin position="1"/>
        <end position="20"/>
    </location>
</feature>
<dbReference type="SUPFAM" id="SSF101898">
    <property type="entry name" value="NHL repeat"/>
    <property type="match status" value="1"/>
</dbReference>
<organism evidence="2 3">
    <name type="scientific">Lentiprolixibacter aurantiacus</name>
    <dbReference type="NCBI Taxonomy" id="2993939"/>
    <lineage>
        <taxon>Bacteria</taxon>
        <taxon>Pseudomonadati</taxon>
        <taxon>Bacteroidota</taxon>
        <taxon>Flavobacteriia</taxon>
        <taxon>Flavobacteriales</taxon>
        <taxon>Flavobacteriaceae</taxon>
        <taxon>Lentiprolixibacter</taxon>
    </lineage>
</organism>
<name>A0AAE3MJC3_9FLAO</name>
<sequence length="284" mass="32259">MRFSLLLALLPSLFIMCAQYGQLTPIADLPKRLNESSGMVAVNGEAVWIIEDSGNPDKIFKVDLQGKLLKEFKVKNARNHDWEALAQDPEGNLYVGDIGNNENHRQDLVIYKLPDPDKEKGDKIDSEKIHYRYPDQDKYPPKRKDFRYNAEGLFYKDGFLYVVSKDMTRPYQGEARIYKIPAVPGKHKAELVSVINTCDDSRRCSITGADLSPDGKTLVFLSYGQLWVFKDFKGDDFTSGTIDLIDLRANTQLEAITFLDNNTLLLSDEWSGGGGRNLYRYTLN</sequence>
<evidence type="ECO:0008006" key="4">
    <source>
        <dbReference type="Google" id="ProtNLM"/>
    </source>
</evidence>
<evidence type="ECO:0000313" key="3">
    <source>
        <dbReference type="Proteomes" id="UP001207116"/>
    </source>
</evidence>
<protein>
    <recommendedName>
        <fullName evidence="4">Esterase-like activity of phytase family protein</fullName>
    </recommendedName>
</protein>
<evidence type="ECO:0000313" key="2">
    <source>
        <dbReference type="EMBL" id="MCX2718177.1"/>
    </source>
</evidence>
<keyword evidence="1" id="KW-0732">Signal</keyword>
<dbReference type="AlphaFoldDB" id="A0AAE3MJC3"/>
<comment type="caution">
    <text evidence="2">The sequence shown here is derived from an EMBL/GenBank/DDBJ whole genome shotgun (WGS) entry which is preliminary data.</text>
</comment>
<dbReference type="Proteomes" id="UP001207116">
    <property type="component" value="Unassembled WGS sequence"/>
</dbReference>